<dbReference type="Pfam" id="PF00440">
    <property type="entry name" value="TetR_N"/>
    <property type="match status" value="1"/>
</dbReference>
<reference evidence="6 7" key="1">
    <citation type="submission" date="2017-03" db="EMBL/GenBank/DDBJ databases">
        <title>Isolation of Levoglucosan Utilizing Bacteria.</title>
        <authorList>
            <person name="Arya A.S."/>
        </authorList>
    </citation>
    <scope>NUCLEOTIDE SEQUENCE [LARGE SCALE GENOMIC DNA]</scope>
    <source>
        <strain evidence="6 7">MEC069</strain>
    </source>
</reference>
<dbReference type="PRINTS" id="PR00455">
    <property type="entry name" value="HTHTETR"/>
</dbReference>
<proteinExistence type="predicted"/>
<sequence length="216" mass="24085">MKSEWRFTIVQVLKDDIRRAIVRTAQAVFLERGFEESSMKEIASRAGVSVGNLYRYYPQKEALFEAVTLPAYAMLSALIGEHGAADAQLAGLREPGAMLEQLGTLLGGVLEQCREPLLILLYGSRGTKQEGVKEQLFEQLAAHVLEHMKSARHMTENGKDAAQPAVQFDAGAARPVAVAFLEGYLEIIRLHADPQRIQSLTRQYISLWFMGLRQLL</sequence>
<dbReference type="FunFam" id="1.10.10.60:FF:000141">
    <property type="entry name" value="TetR family transcriptional regulator"/>
    <property type="match status" value="1"/>
</dbReference>
<evidence type="ECO:0000256" key="2">
    <source>
        <dbReference type="ARBA" id="ARBA00023125"/>
    </source>
</evidence>
<dbReference type="Proteomes" id="UP000298246">
    <property type="component" value="Unassembled WGS sequence"/>
</dbReference>
<name>A0A4Y8Q578_9BACL</name>
<dbReference type="PANTHER" id="PTHR30055:SF226">
    <property type="entry name" value="HTH-TYPE TRANSCRIPTIONAL REGULATOR PKSA"/>
    <property type="match status" value="1"/>
</dbReference>
<comment type="caution">
    <text evidence="6">The sequence shown here is derived from an EMBL/GenBank/DDBJ whole genome shotgun (WGS) entry which is preliminary data.</text>
</comment>
<dbReference type="EMBL" id="MYFO01000007">
    <property type="protein sequence ID" value="TFE89270.1"/>
    <property type="molecule type" value="Genomic_DNA"/>
</dbReference>
<dbReference type="PANTHER" id="PTHR30055">
    <property type="entry name" value="HTH-TYPE TRANSCRIPTIONAL REGULATOR RUTR"/>
    <property type="match status" value="1"/>
</dbReference>
<dbReference type="AlphaFoldDB" id="A0A4Y8Q578"/>
<protein>
    <recommendedName>
        <fullName evidence="5">HTH tetR-type domain-containing protein</fullName>
    </recommendedName>
</protein>
<accession>A0A4Y8Q578</accession>
<dbReference type="Gene3D" id="1.10.357.10">
    <property type="entry name" value="Tetracycline Repressor, domain 2"/>
    <property type="match status" value="1"/>
</dbReference>
<evidence type="ECO:0000259" key="5">
    <source>
        <dbReference type="PROSITE" id="PS50977"/>
    </source>
</evidence>
<dbReference type="GO" id="GO:0003700">
    <property type="term" value="F:DNA-binding transcription factor activity"/>
    <property type="evidence" value="ECO:0007669"/>
    <property type="project" value="TreeGrafter"/>
</dbReference>
<dbReference type="OrthoDB" id="494991at2"/>
<dbReference type="InterPro" id="IPR001647">
    <property type="entry name" value="HTH_TetR"/>
</dbReference>
<keyword evidence="7" id="KW-1185">Reference proteome</keyword>
<dbReference type="InterPro" id="IPR050109">
    <property type="entry name" value="HTH-type_TetR-like_transc_reg"/>
</dbReference>
<evidence type="ECO:0000313" key="6">
    <source>
        <dbReference type="EMBL" id="TFE89270.1"/>
    </source>
</evidence>
<dbReference type="SUPFAM" id="SSF46689">
    <property type="entry name" value="Homeodomain-like"/>
    <property type="match status" value="1"/>
</dbReference>
<dbReference type="GO" id="GO:0000976">
    <property type="term" value="F:transcription cis-regulatory region binding"/>
    <property type="evidence" value="ECO:0007669"/>
    <property type="project" value="TreeGrafter"/>
</dbReference>
<evidence type="ECO:0000256" key="3">
    <source>
        <dbReference type="ARBA" id="ARBA00023163"/>
    </source>
</evidence>
<dbReference type="PROSITE" id="PS50977">
    <property type="entry name" value="HTH_TETR_2"/>
    <property type="match status" value="1"/>
</dbReference>
<feature type="DNA-binding region" description="H-T-H motif" evidence="4">
    <location>
        <begin position="38"/>
        <end position="57"/>
    </location>
</feature>
<evidence type="ECO:0000256" key="4">
    <source>
        <dbReference type="PROSITE-ProRule" id="PRU00335"/>
    </source>
</evidence>
<keyword evidence="3" id="KW-0804">Transcription</keyword>
<dbReference type="GO" id="GO:0045892">
    <property type="term" value="P:negative regulation of DNA-templated transcription"/>
    <property type="evidence" value="ECO:0007669"/>
    <property type="project" value="UniProtKB-ARBA"/>
</dbReference>
<gene>
    <name evidence="6" type="ORF">B5M42_07350</name>
</gene>
<keyword evidence="1" id="KW-0805">Transcription regulation</keyword>
<evidence type="ECO:0000256" key="1">
    <source>
        <dbReference type="ARBA" id="ARBA00023015"/>
    </source>
</evidence>
<evidence type="ECO:0000313" key="7">
    <source>
        <dbReference type="Proteomes" id="UP000298246"/>
    </source>
</evidence>
<feature type="domain" description="HTH tetR-type" evidence="5">
    <location>
        <begin position="15"/>
        <end position="75"/>
    </location>
</feature>
<organism evidence="6 7">
    <name type="scientific">Paenibacillus athensensis</name>
    <dbReference type="NCBI Taxonomy" id="1967502"/>
    <lineage>
        <taxon>Bacteria</taxon>
        <taxon>Bacillati</taxon>
        <taxon>Bacillota</taxon>
        <taxon>Bacilli</taxon>
        <taxon>Bacillales</taxon>
        <taxon>Paenibacillaceae</taxon>
        <taxon>Paenibacillus</taxon>
    </lineage>
</organism>
<keyword evidence="2 4" id="KW-0238">DNA-binding</keyword>
<dbReference type="InterPro" id="IPR009057">
    <property type="entry name" value="Homeodomain-like_sf"/>
</dbReference>